<feature type="domain" description="Carrier" evidence="6">
    <location>
        <begin position="1375"/>
        <end position="1452"/>
    </location>
</feature>
<keyword evidence="3" id="KW-0808">Transferase</keyword>
<evidence type="ECO:0000259" key="8">
    <source>
        <dbReference type="PROSITE" id="PS52019"/>
    </source>
</evidence>
<dbReference type="Pfam" id="PF00550">
    <property type="entry name" value="PP-binding"/>
    <property type="match status" value="2"/>
</dbReference>
<evidence type="ECO:0000313" key="9">
    <source>
        <dbReference type="EMBL" id="CAE7688649.1"/>
    </source>
</evidence>
<organism evidence="9 10">
    <name type="scientific">Symbiodinium pilosum</name>
    <name type="common">Dinoflagellate</name>
    <dbReference type="NCBI Taxonomy" id="2952"/>
    <lineage>
        <taxon>Eukaryota</taxon>
        <taxon>Sar</taxon>
        <taxon>Alveolata</taxon>
        <taxon>Dinophyceae</taxon>
        <taxon>Suessiales</taxon>
        <taxon>Symbiodiniaceae</taxon>
        <taxon>Symbiodinium</taxon>
    </lineage>
</organism>
<dbReference type="GO" id="GO:0004312">
    <property type="term" value="F:fatty acid synthase activity"/>
    <property type="evidence" value="ECO:0007669"/>
    <property type="project" value="TreeGrafter"/>
</dbReference>
<dbReference type="PROSITE" id="PS52004">
    <property type="entry name" value="KS3_2"/>
    <property type="match status" value="1"/>
</dbReference>
<dbReference type="InterPro" id="IPR036291">
    <property type="entry name" value="NAD(P)-bd_dom_sf"/>
</dbReference>
<keyword evidence="1" id="KW-0596">Phosphopantetheine</keyword>
<dbReference type="InterPro" id="IPR042104">
    <property type="entry name" value="PKS_dehydratase_sf"/>
</dbReference>
<dbReference type="InterPro" id="IPR014030">
    <property type="entry name" value="Ketoacyl_synth_N"/>
</dbReference>
<dbReference type="SMART" id="SM01294">
    <property type="entry name" value="PKS_PP_betabranch"/>
    <property type="match status" value="1"/>
</dbReference>
<dbReference type="SUPFAM" id="SSF51735">
    <property type="entry name" value="NAD(P)-binding Rossmann-fold domains"/>
    <property type="match status" value="3"/>
</dbReference>
<accession>A0A812WL63</accession>
<dbReference type="Pfam" id="PF02801">
    <property type="entry name" value="Ketoacyl-synt_C"/>
    <property type="match status" value="1"/>
</dbReference>
<feature type="domain" description="PKS/mFAS DH" evidence="8">
    <location>
        <begin position="1"/>
        <end position="186"/>
    </location>
</feature>
<dbReference type="PROSITE" id="PS52019">
    <property type="entry name" value="PKS_MFAS_DH"/>
    <property type="match status" value="1"/>
</dbReference>
<dbReference type="SMART" id="SM00825">
    <property type="entry name" value="PKS_KS"/>
    <property type="match status" value="1"/>
</dbReference>
<keyword evidence="2" id="KW-0597">Phosphoprotein</keyword>
<dbReference type="SUPFAM" id="SSF53901">
    <property type="entry name" value="Thiolase-like"/>
    <property type="match status" value="2"/>
</dbReference>
<feature type="region of interest" description="N-terminal hotdog fold" evidence="4">
    <location>
        <begin position="1"/>
        <end position="18"/>
    </location>
</feature>
<dbReference type="InterPro" id="IPR009081">
    <property type="entry name" value="PP-bd_ACP"/>
</dbReference>
<evidence type="ECO:0000256" key="3">
    <source>
        <dbReference type="ARBA" id="ARBA00022679"/>
    </source>
</evidence>
<feature type="compositionally biased region" description="Basic residues" evidence="5">
    <location>
        <begin position="1"/>
        <end position="12"/>
    </location>
</feature>
<dbReference type="InterPro" id="IPR057326">
    <property type="entry name" value="KR_dom"/>
</dbReference>
<sequence>MTVKPHLLKRNQMHMTGDKTPKLPEPEDLQVLRSRITEPVETNIVYEAIHSVGLYLGPMFQVARKLWRRDTETESEVLGYLQLDPHVKNVGYVMHPALLDGTIHILATASIGKNVSGLKIFGGVGKVAVARQENFSRLSGYWVHLRITESLEASQTFNVSVIGDDNSLLMYMEDVVFRAVKPEQIQMAIAMQGTKEDQKIYDVDWSEWSPSPSEASDDKEPVKLLAAADTSDLLSALSKLKPESSLTFENLSKTDLFEFTRILLAFGGTARSSVLEGLLAVLHVLQTLVKGGKPKVAELWLATFCTQPAEAGDVSSVPLHAAVWGLARAARNELPNLRIFSLDLQKDLPDVLPPLNSGPELEVAVRSRSLLVPRLQEATLETQEASVASSLPKNPGSCVITGGLGALGLCFASWLLDQKAEVVLVSRSGKPAEDCQVAFRRLASKVAVHRADITSADDAQRLVKTLAAQAPLRGVLHAAGLLEDHMIMDLNRTHFERVLAPKVDGTLNLSEALDAHGQSDLEFFALFSSVAALLGTPAQGNYCAGNAFMDSFAAHCRQKGRKAVSVQWGPWAEVGMAARAKTSESSIAQLKPSKGLEAMGAILAAQSSLRTPILAVARIQWSNLLAQLPRVPSFLSKFSVTKTSTREASAYSMEDVRSLVVDSLADALGTDDFDVNTPLMELGLDSLAGVEFRNRLQASVDGINLTPTLMFDYPTVPDLVEYIWSQANLIVGPAEEEDLPAIQVDSGGTSSLAWIQLPTYHLNALALKAFPGEGLGHFIPGIEQFDGEFFGLSEMEQRGMAPDPHQWLTLEITYDSMFSAGLTKETMNGLDCGVYVGCATLGGIEPDIPAFGPFTNIGYAYSGLSGRVSHTLSLRGPCFTVDTALRLGRCRLAAASGVNLQLSAAIWACSVYVAPAAAAPVALLGGVASALQPWRVIRAALAERATRPEVENRSAALGCLECHGTGTALGDPIEVLMLQKAQVVPLLWLKQQWPKHVSTMLTKAYKVWLKEYSQGNSDVTMAPASQLNSKLATDKDICFEEVWVPAHADHLEWTGRVAVMVPGQPLVNLLNFLQALQLASADSAVVITVKARLELRAEIRLLECEDTAPRLQRCSAGVPATLQTRDVLQGRLGPALVTGGLGGTAEVRLGLVLASRSGAASGASQGAVEIQKCDVSSAEQVVALSQRPGLCIDLGEKAGVLDRCALKDLTSSRSDALCDGELAWHLHPLGDRLVLFSSVSSFLGLSNGAAYAAANSYLDALAVWRQQTQLLPESASSVSVRFGPVADVGMAAESNSNLEGMALRTLPLTQVTGALRLLLAPKPLSLTGLTLARADWSAYFRQSAGLAPMLKDFREEREEAATRKVEERSPLADLSGPEREVKVLAAIQEAAGSMHLEIEADTPLMEAGIDSLSAVEFRGKISSEFRSVRLPSTLMFDHPTLKAISQHISAELVGKGMTAAPLANGVAPLPSQKDAVEVLGAACTLPAGKLQGLPCSLWHGTDCVSEMPYSRWDVDEYYDAEAPTGLEMYVRHAAFIEGVELFAAQFFSISRAEAEAMDPQQRHLLEAAAEAFADSSYSRARLMGLGAGVFVGQDKSDWNRMLSAAHAGPFAATGGSASISSNRISYSLGLKGPSATVDTACSSSLVAADTAAATLRRGRCELAVICGVNMLLLPQTFIACCQARMLSADGRCHTFDASASGYTRGEGCGAQVLANKAAANAAPLALLVGSALNQDGRSANLTSPNGPSQTAVIQTALLEATLSPEQLGQVETHGTGTELGDPIETGALQAALGCSRVLLLGAIKSNLGHLEGGAGMAGLLKLDAKDFAALFASSSPVQAGSSKSLFLRELLWFRWYKRPRGAEAPG</sequence>
<evidence type="ECO:0000256" key="4">
    <source>
        <dbReference type="PROSITE-ProRule" id="PRU01363"/>
    </source>
</evidence>
<dbReference type="InterPro" id="IPR050091">
    <property type="entry name" value="PKS_NRPS_Biosynth_Enz"/>
</dbReference>
<comment type="caution">
    <text evidence="9">The sequence shown here is derived from an EMBL/GenBank/DDBJ whole genome shotgun (WGS) entry which is preliminary data.</text>
</comment>
<dbReference type="CDD" id="cd00833">
    <property type="entry name" value="PKS"/>
    <property type="match status" value="1"/>
</dbReference>
<dbReference type="InterPro" id="IPR049551">
    <property type="entry name" value="PKS_DH_C"/>
</dbReference>
<comment type="caution">
    <text evidence="4">Lacks conserved residue(s) required for the propagation of feature annotation.</text>
</comment>
<evidence type="ECO:0000259" key="6">
    <source>
        <dbReference type="PROSITE" id="PS50075"/>
    </source>
</evidence>
<dbReference type="SMART" id="SM00823">
    <property type="entry name" value="PKS_PP"/>
    <property type="match status" value="2"/>
</dbReference>
<feature type="domain" description="Carrier" evidence="6">
    <location>
        <begin position="651"/>
        <end position="727"/>
    </location>
</feature>
<dbReference type="InterPro" id="IPR020806">
    <property type="entry name" value="PKS_PP-bd"/>
</dbReference>
<feature type="non-terminal residue" evidence="9">
    <location>
        <position position="1"/>
    </location>
</feature>
<protein>
    <submittedName>
        <fullName evidence="9">PikAII protein</fullName>
    </submittedName>
</protein>
<dbReference type="SUPFAM" id="SSF47336">
    <property type="entry name" value="ACP-like"/>
    <property type="match status" value="2"/>
</dbReference>
<dbReference type="Gene3D" id="1.10.1200.10">
    <property type="entry name" value="ACP-like"/>
    <property type="match status" value="2"/>
</dbReference>
<dbReference type="Proteomes" id="UP000649617">
    <property type="component" value="Unassembled WGS sequence"/>
</dbReference>
<dbReference type="Gene3D" id="3.10.129.110">
    <property type="entry name" value="Polyketide synthase dehydratase"/>
    <property type="match status" value="1"/>
</dbReference>
<dbReference type="GO" id="GO:0006633">
    <property type="term" value="P:fatty acid biosynthetic process"/>
    <property type="evidence" value="ECO:0007669"/>
    <property type="project" value="TreeGrafter"/>
</dbReference>
<dbReference type="InterPro" id="IPR049900">
    <property type="entry name" value="PKS_mFAS_DH"/>
</dbReference>
<reference evidence="9" key="1">
    <citation type="submission" date="2021-02" db="EMBL/GenBank/DDBJ databases">
        <authorList>
            <person name="Dougan E. K."/>
            <person name="Rhodes N."/>
            <person name="Thang M."/>
            <person name="Chan C."/>
        </authorList>
    </citation>
    <scope>NUCLEOTIDE SEQUENCE</scope>
</reference>
<evidence type="ECO:0000256" key="5">
    <source>
        <dbReference type="SAM" id="MobiDB-lite"/>
    </source>
</evidence>
<dbReference type="Pfam" id="PF08659">
    <property type="entry name" value="KR"/>
    <property type="match status" value="2"/>
</dbReference>
<feature type="region of interest" description="Disordered" evidence="5">
    <location>
        <begin position="1"/>
        <end position="24"/>
    </location>
</feature>
<dbReference type="Gene3D" id="3.40.47.10">
    <property type="match status" value="3"/>
</dbReference>
<evidence type="ECO:0000259" key="7">
    <source>
        <dbReference type="PROSITE" id="PS52004"/>
    </source>
</evidence>
<keyword evidence="10" id="KW-1185">Reference proteome</keyword>
<feature type="region of interest" description="C-terminal hotdog fold" evidence="4">
    <location>
        <begin position="37"/>
        <end position="186"/>
    </location>
</feature>
<evidence type="ECO:0000256" key="2">
    <source>
        <dbReference type="ARBA" id="ARBA00022553"/>
    </source>
</evidence>
<dbReference type="EMBL" id="CAJNIZ010044433">
    <property type="protein sequence ID" value="CAE7688649.1"/>
    <property type="molecule type" value="Genomic_DNA"/>
</dbReference>
<dbReference type="GO" id="GO:0044550">
    <property type="term" value="P:secondary metabolite biosynthetic process"/>
    <property type="evidence" value="ECO:0007669"/>
    <property type="project" value="UniProtKB-ARBA"/>
</dbReference>
<dbReference type="OrthoDB" id="329835at2759"/>
<dbReference type="Gene3D" id="3.40.50.720">
    <property type="entry name" value="NAD(P)-binding Rossmann-like Domain"/>
    <property type="match status" value="2"/>
</dbReference>
<dbReference type="PANTHER" id="PTHR43775">
    <property type="entry name" value="FATTY ACID SYNTHASE"/>
    <property type="match status" value="1"/>
</dbReference>
<dbReference type="PANTHER" id="PTHR43775:SF37">
    <property type="entry name" value="SI:DKEY-61P9.11"/>
    <property type="match status" value="1"/>
</dbReference>
<proteinExistence type="predicted"/>
<dbReference type="Pfam" id="PF14765">
    <property type="entry name" value="PS-DH"/>
    <property type="match status" value="1"/>
</dbReference>
<feature type="domain" description="Ketosynthase family 3 (KS3)" evidence="7">
    <location>
        <begin position="1473"/>
        <end position="1866"/>
    </location>
</feature>
<dbReference type="InterPro" id="IPR020841">
    <property type="entry name" value="PKS_Beta-ketoAc_synthase_dom"/>
</dbReference>
<evidence type="ECO:0000256" key="1">
    <source>
        <dbReference type="ARBA" id="ARBA00022450"/>
    </source>
</evidence>
<dbReference type="InterPro" id="IPR036736">
    <property type="entry name" value="ACP-like_sf"/>
</dbReference>
<dbReference type="Pfam" id="PF00109">
    <property type="entry name" value="ketoacyl-synt"/>
    <property type="match status" value="2"/>
</dbReference>
<dbReference type="InterPro" id="IPR013968">
    <property type="entry name" value="PKS_KR"/>
</dbReference>
<dbReference type="InterPro" id="IPR014031">
    <property type="entry name" value="Ketoacyl_synth_C"/>
</dbReference>
<dbReference type="GO" id="GO:0031177">
    <property type="term" value="F:phosphopantetheine binding"/>
    <property type="evidence" value="ECO:0007669"/>
    <property type="project" value="InterPro"/>
</dbReference>
<name>A0A812WL63_SYMPI</name>
<dbReference type="SMART" id="SM00822">
    <property type="entry name" value="PKS_KR"/>
    <property type="match status" value="1"/>
</dbReference>
<dbReference type="PROSITE" id="PS50075">
    <property type="entry name" value="CARRIER"/>
    <property type="match status" value="2"/>
</dbReference>
<dbReference type="InterPro" id="IPR016039">
    <property type="entry name" value="Thiolase-like"/>
</dbReference>
<gene>
    <name evidence="9" type="primary">pikAII</name>
    <name evidence="9" type="ORF">SPIL2461_LOCUS19273</name>
</gene>
<dbReference type="CDD" id="cd08955">
    <property type="entry name" value="KR_2_FAS_SDR_x"/>
    <property type="match status" value="1"/>
</dbReference>
<evidence type="ECO:0000313" key="10">
    <source>
        <dbReference type="Proteomes" id="UP000649617"/>
    </source>
</evidence>